<proteinExistence type="predicted"/>
<evidence type="ECO:0000256" key="6">
    <source>
        <dbReference type="SAM" id="MobiDB-lite"/>
    </source>
</evidence>
<dbReference type="InterPro" id="IPR044810">
    <property type="entry name" value="WRKY_plant"/>
</dbReference>
<dbReference type="AlphaFoldDB" id="A0A7I8ICC6"/>
<feature type="compositionally biased region" description="Low complexity" evidence="6">
    <location>
        <begin position="193"/>
        <end position="213"/>
    </location>
</feature>
<evidence type="ECO:0000256" key="1">
    <source>
        <dbReference type="ARBA" id="ARBA00004123"/>
    </source>
</evidence>
<evidence type="ECO:0000313" key="9">
    <source>
        <dbReference type="Proteomes" id="UP001189122"/>
    </source>
</evidence>
<dbReference type="SMART" id="SM00774">
    <property type="entry name" value="WRKY"/>
    <property type="match status" value="1"/>
</dbReference>
<organism evidence="8">
    <name type="scientific">Spirodela intermedia</name>
    <name type="common">Intermediate duckweed</name>
    <dbReference type="NCBI Taxonomy" id="51605"/>
    <lineage>
        <taxon>Eukaryota</taxon>
        <taxon>Viridiplantae</taxon>
        <taxon>Streptophyta</taxon>
        <taxon>Embryophyta</taxon>
        <taxon>Tracheophyta</taxon>
        <taxon>Spermatophyta</taxon>
        <taxon>Magnoliopsida</taxon>
        <taxon>Liliopsida</taxon>
        <taxon>Araceae</taxon>
        <taxon>Lemnoideae</taxon>
        <taxon>Spirodela</taxon>
    </lineage>
</organism>
<evidence type="ECO:0000259" key="7">
    <source>
        <dbReference type="PROSITE" id="PS50811"/>
    </source>
</evidence>
<keyword evidence="2" id="KW-0805">Transcription regulation</keyword>
<keyword evidence="5" id="KW-0539">Nucleus</keyword>
<dbReference type="PROSITE" id="PS50811">
    <property type="entry name" value="WRKY"/>
    <property type="match status" value="1"/>
</dbReference>
<keyword evidence="3" id="KW-0238">DNA-binding</keyword>
<dbReference type="EMBL" id="LR743588">
    <property type="protein sequence ID" value="CAA2615239.1"/>
    <property type="molecule type" value="Genomic_DNA"/>
</dbReference>
<name>A0A7I8ICC6_SPIIN</name>
<feature type="domain" description="WRKY" evidence="7">
    <location>
        <begin position="97"/>
        <end position="162"/>
    </location>
</feature>
<evidence type="ECO:0000256" key="2">
    <source>
        <dbReference type="ARBA" id="ARBA00023015"/>
    </source>
</evidence>
<dbReference type="PANTHER" id="PTHR31221:SF42">
    <property type="entry name" value="WRKY TRANSCRIPTION FACTOR 49-RELATED"/>
    <property type="match status" value="1"/>
</dbReference>
<sequence>MSEVEFMGEILDGERHFFPWQQAADGSPQVDREAIIRKLLPTVYSGPTIGDIENALAFTCRGAVESGGLAIPRPAIAFPDKGFNKMENKYTLKIKCCANGVADDGYKWRKYGQKSIKNSPNPRSYYRCTNPRCNAKKQVERSVEDPETLIVTYEGLHLHYAYSHFLLSRPLSSSAAAAVPAAKRAKADLPAGQTVATAQTQEAQTAEENPQQEPVENLVQTPPQGLLEDIVPLLVRNPYNSGAAATSGDPSLSSVPSSHPPRLRRPSPGRTAHLTSISASSLASYELAKTEEEEENENRAQFVF</sequence>
<feature type="region of interest" description="Disordered" evidence="6">
    <location>
        <begin position="285"/>
        <end position="304"/>
    </location>
</feature>
<dbReference type="Proteomes" id="UP001189122">
    <property type="component" value="Unassembled WGS sequence"/>
</dbReference>
<protein>
    <recommendedName>
        <fullName evidence="7">WRKY domain-containing protein</fullName>
    </recommendedName>
</protein>
<feature type="region of interest" description="Disordered" evidence="6">
    <location>
        <begin position="187"/>
        <end position="223"/>
    </location>
</feature>
<dbReference type="InterPro" id="IPR036576">
    <property type="entry name" value="WRKY_dom_sf"/>
</dbReference>
<evidence type="ECO:0000313" key="8">
    <source>
        <dbReference type="EMBL" id="CAA2615239.1"/>
    </source>
</evidence>
<feature type="region of interest" description="Disordered" evidence="6">
    <location>
        <begin position="241"/>
        <end position="272"/>
    </location>
</feature>
<accession>A0A7I8ICC6</accession>
<evidence type="ECO:0000256" key="4">
    <source>
        <dbReference type="ARBA" id="ARBA00023163"/>
    </source>
</evidence>
<comment type="subcellular location">
    <subcellularLocation>
        <location evidence="1">Nucleus</location>
    </subcellularLocation>
</comment>
<reference evidence="8 9" key="1">
    <citation type="submission" date="2019-12" db="EMBL/GenBank/DDBJ databases">
        <authorList>
            <person name="Scholz U."/>
            <person name="Mascher M."/>
            <person name="Fiebig A."/>
        </authorList>
    </citation>
    <scope>NUCLEOTIDE SEQUENCE</scope>
</reference>
<dbReference type="InterPro" id="IPR003657">
    <property type="entry name" value="WRKY_dom"/>
</dbReference>
<keyword evidence="9" id="KW-1185">Reference proteome</keyword>
<dbReference type="GO" id="GO:0043565">
    <property type="term" value="F:sequence-specific DNA binding"/>
    <property type="evidence" value="ECO:0007669"/>
    <property type="project" value="InterPro"/>
</dbReference>
<dbReference type="SUPFAM" id="SSF118290">
    <property type="entry name" value="WRKY DNA-binding domain"/>
    <property type="match status" value="1"/>
</dbReference>
<dbReference type="GO" id="GO:0005634">
    <property type="term" value="C:nucleus"/>
    <property type="evidence" value="ECO:0007669"/>
    <property type="project" value="UniProtKB-SubCell"/>
</dbReference>
<dbReference type="GO" id="GO:0003700">
    <property type="term" value="F:DNA-binding transcription factor activity"/>
    <property type="evidence" value="ECO:0007669"/>
    <property type="project" value="InterPro"/>
</dbReference>
<gene>
    <name evidence="8" type="ORF">SI7747_01001593</name>
</gene>
<dbReference type="Gene3D" id="2.20.25.80">
    <property type="entry name" value="WRKY domain"/>
    <property type="match status" value="1"/>
</dbReference>
<dbReference type="EMBL" id="CACRZD030000001">
    <property type="protein sequence ID" value="CAA6655003.1"/>
    <property type="molecule type" value="Genomic_DNA"/>
</dbReference>
<dbReference type="PANTHER" id="PTHR31221">
    <property type="entry name" value="WRKY TRANSCRIPTION FACTOR PROTEIN 1-RELATED"/>
    <property type="match status" value="1"/>
</dbReference>
<evidence type="ECO:0000256" key="3">
    <source>
        <dbReference type="ARBA" id="ARBA00023125"/>
    </source>
</evidence>
<keyword evidence="4" id="KW-0804">Transcription</keyword>
<evidence type="ECO:0000256" key="5">
    <source>
        <dbReference type="ARBA" id="ARBA00023242"/>
    </source>
</evidence>
<dbReference type="Pfam" id="PF03106">
    <property type="entry name" value="WRKY"/>
    <property type="match status" value="1"/>
</dbReference>